<dbReference type="OrthoDB" id="9798835at2"/>
<dbReference type="CDD" id="cd00090">
    <property type="entry name" value="HTH_ARSR"/>
    <property type="match status" value="1"/>
</dbReference>
<dbReference type="InterPro" id="IPR051081">
    <property type="entry name" value="HTH_MetalResp_TranReg"/>
</dbReference>
<dbReference type="Pfam" id="PF01022">
    <property type="entry name" value="HTH_5"/>
    <property type="match status" value="1"/>
</dbReference>
<dbReference type="PROSITE" id="PS50987">
    <property type="entry name" value="HTH_ARSR_2"/>
    <property type="match status" value="1"/>
</dbReference>
<feature type="domain" description="HTH arsR-type" evidence="4">
    <location>
        <begin position="1"/>
        <end position="91"/>
    </location>
</feature>
<dbReference type="RefSeq" id="WP_074693928.1">
    <property type="nucleotide sequence ID" value="NZ_BJYP01000029.1"/>
</dbReference>
<comment type="caution">
    <text evidence="5">The sequence shown here is derived from an EMBL/GenBank/DDBJ whole genome shotgun (WGS) entry which is preliminary data.</text>
</comment>
<dbReference type="PANTHER" id="PTHR33154">
    <property type="entry name" value="TRANSCRIPTIONAL REGULATOR, ARSR FAMILY"/>
    <property type="match status" value="1"/>
</dbReference>
<keyword evidence="1" id="KW-0805">Transcription regulation</keyword>
<dbReference type="PANTHER" id="PTHR33154:SF36">
    <property type="entry name" value="TRANSCRIPTIONAL REGULATOR"/>
    <property type="match status" value="1"/>
</dbReference>
<evidence type="ECO:0000313" key="7">
    <source>
        <dbReference type="Proteomes" id="UP000051749"/>
    </source>
</evidence>
<reference evidence="6 8" key="2">
    <citation type="submission" date="2016-10" db="EMBL/GenBank/DDBJ databases">
        <authorList>
            <person name="Varghese N."/>
            <person name="Submissions S."/>
        </authorList>
    </citation>
    <scope>NUCLEOTIDE SEQUENCE [LARGE SCALE GENOMIC DNA]</scope>
    <source>
        <strain evidence="6 8">CGMCC 1.3889</strain>
    </source>
</reference>
<dbReference type="PRINTS" id="PR00778">
    <property type="entry name" value="HTHARSR"/>
</dbReference>
<evidence type="ECO:0000256" key="1">
    <source>
        <dbReference type="ARBA" id="ARBA00023015"/>
    </source>
</evidence>
<gene>
    <name evidence="5" type="ORF">IV87_GL000494</name>
    <name evidence="6" type="ORF">SAMN04487973_11439</name>
</gene>
<organism evidence="5 7">
    <name type="scientific">Pediococcus ethanolidurans</name>
    <dbReference type="NCBI Taxonomy" id="319653"/>
    <lineage>
        <taxon>Bacteria</taxon>
        <taxon>Bacillati</taxon>
        <taxon>Bacillota</taxon>
        <taxon>Bacilli</taxon>
        <taxon>Lactobacillales</taxon>
        <taxon>Lactobacillaceae</taxon>
        <taxon>Pediococcus</taxon>
    </lineage>
</organism>
<protein>
    <submittedName>
        <fullName evidence="6">DNA-binding transcriptional regulator, ArsR family</fullName>
    </submittedName>
</protein>
<dbReference type="Proteomes" id="UP000182818">
    <property type="component" value="Unassembled WGS sequence"/>
</dbReference>
<dbReference type="Gene3D" id="1.10.10.10">
    <property type="entry name" value="Winged helix-like DNA-binding domain superfamily/Winged helix DNA-binding domain"/>
    <property type="match status" value="1"/>
</dbReference>
<dbReference type="GO" id="GO:0003677">
    <property type="term" value="F:DNA binding"/>
    <property type="evidence" value="ECO:0007669"/>
    <property type="project" value="UniProtKB-KW"/>
</dbReference>
<dbReference type="PATRIC" id="fig|319653.3.peg.504"/>
<dbReference type="STRING" id="319653.SAMN04487973_11439"/>
<dbReference type="EMBL" id="JQBY01000014">
    <property type="protein sequence ID" value="KRN82117.1"/>
    <property type="molecule type" value="Genomic_DNA"/>
</dbReference>
<reference evidence="5 7" key="1">
    <citation type="journal article" date="2015" name="Genome Announc.">
        <title>Expanding the biotechnology potential of lactobacilli through comparative genomics of 213 strains and associated genera.</title>
        <authorList>
            <person name="Sun Z."/>
            <person name="Harris H.M."/>
            <person name="McCann A."/>
            <person name="Guo C."/>
            <person name="Argimon S."/>
            <person name="Zhang W."/>
            <person name="Yang X."/>
            <person name="Jeffery I.B."/>
            <person name="Cooney J.C."/>
            <person name="Kagawa T.F."/>
            <person name="Liu W."/>
            <person name="Song Y."/>
            <person name="Salvetti E."/>
            <person name="Wrobel A."/>
            <person name="Rasinkangas P."/>
            <person name="Parkhill J."/>
            <person name="Rea M.C."/>
            <person name="O'Sullivan O."/>
            <person name="Ritari J."/>
            <person name="Douillard F.P."/>
            <person name="Paul Ross R."/>
            <person name="Yang R."/>
            <person name="Briner A.E."/>
            <person name="Felis G.E."/>
            <person name="de Vos W.M."/>
            <person name="Barrangou R."/>
            <person name="Klaenhammer T.R."/>
            <person name="Caufield P.W."/>
            <person name="Cui Y."/>
            <person name="Zhang H."/>
            <person name="O'Toole P.W."/>
        </authorList>
    </citation>
    <scope>NUCLEOTIDE SEQUENCE [LARGE SCALE GENOMIC DNA]</scope>
    <source>
        <strain evidence="5 7">DSM 22301</strain>
    </source>
</reference>
<dbReference type="EMBL" id="FOGK01000014">
    <property type="protein sequence ID" value="SER72914.1"/>
    <property type="molecule type" value="Genomic_DNA"/>
</dbReference>
<dbReference type="InterPro" id="IPR011991">
    <property type="entry name" value="ArsR-like_HTH"/>
</dbReference>
<evidence type="ECO:0000313" key="5">
    <source>
        <dbReference type="EMBL" id="KRN82117.1"/>
    </source>
</evidence>
<keyword evidence="3" id="KW-0804">Transcription</keyword>
<dbReference type="Proteomes" id="UP000051749">
    <property type="component" value="Unassembled WGS sequence"/>
</dbReference>
<dbReference type="NCBIfam" id="NF033788">
    <property type="entry name" value="HTH_metalloreg"/>
    <property type="match status" value="1"/>
</dbReference>
<sequence length="106" mass="12042">MSIAQQKLIHALNNDVRLAILENLKNGAQNVTELTNKIDSSQSNISQHLACLRDCELVKQTRKGKFYYYQLANPNIIQLLTELDRVIDSLNWPEKTISVACKSNMP</sequence>
<keyword evidence="2 6" id="KW-0238">DNA-binding</keyword>
<evidence type="ECO:0000256" key="3">
    <source>
        <dbReference type="ARBA" id="ARBA00023163"/>
    </source>
</evidence>
<dbReference type="InterPro" id="IPR001845">
    <property type="entry name" value="HTH_ArsR_DNA-bd_dom"/>
</dbReference>
<evidence type="ECO:0000313" key="6">
    <source>
        <dbReference type="EMBL" id="SER72914.1"/>
    </source>
</evidence>
<proteinExistence type="predicted"/>
<evidence type="ECO:0000259" key="4">
    <source>
        <dbReference type="PROSITE" id="PS50987"/>
    </source>
</evidence>
<name>A0A0R2K479_9LACO</name>
<accession>A0A0R2K479</accession>
<evidence type="ECO:0000313" key="8">
    <source>
        <dbReference type="Proteomes" id="UP000182818"/>
    </source>
</evidence>
<dbReference type="SUPFAM" id="SSF46785">
    <property type="entry name" value="Winged helix' DNA-binding domain"/>
    <property type="match status" value="1"/>
</dbReference>
<dbReference type="GO" id="GO:0003700">
    <property type="term" value="F:DNA-binding transcription factor activity"/>
    <property type="evidence" value="ECO:0007669"/>
    <property type="project" value="InterPro"/>
</dbReference>
<dbReference type="SMART" id="SM00418">
    <property type="entry name" value="HTH_ARSR"/>
    <property type="match status" value="1"/>
</dbReference>
<dbReference type="GeneID" id="76043865"/>
<evidence type="ECO:0000256" key="2">
    <source>
        <dbReference type="ARBA" id="ARBA00023125"/>
    </source>
</evidence>
<dbReference type="InterPro" id="IPR036388">
    <property type="entry name" value="WH-like_DNA-bd_sf"/>
</dbReference>
<dbReference type="AlphaFoldDB" id="A0A0R2K479"/>
<keyword evidence="8" id="KW-1185">Reference proteome</keyword>
<dbReference type="InterPro" id="IPR036390">
    <property type="entry name" value="WH_DNA-bd_sf"/>
</dbReference>